<dbReference type="PANTHER" id="PTHR30329:SF21">
    <property type="entry name" value="LIPOPROTEIN YIAD-RELATED"/>
    <property type="match status" value="1"/>
</dbReference>
<proteinExistence type="predicted"/>
<dbReference type="EMBL" id="PRDL01000001">
    <property type="protein sequence ID" value="MBE8715580.1"/>
    <property type="molecule type" value="Genomic_DNA"/>
</dbReference>
<evidence type="ECO:0000256" key="1">
    <source>
        <dbReference type="ARBA" id="ARBA00004442"/>
    </source>
</evidence>
<evidence type="ECO:0000256" key="6">
    <source>
        <dbReference type="SAM" id="SignalP"/>
    </source>
</evidence>
<dbReference type="InterPro" id="IPR006665">
    <property type="entry name" value="OmpA-like"/>
</dbReference>
<evidence type="ECO:0000256" key="5">
    <source>
        <dbReference type="SAM" id="Coils"/>
    </source>
</evidence>
<dbReference type="GO" id="GO:0009279">
    <property type="term" value="C:cell outer membrane"/>
    <property type="evidence" value="ECO:0007669"/>
    <property type="project" value="UniProtKB-SubCell"/>
</dbReference>
<evidence type="ECO:0000259" key="7">
    <source>
        <dbReference type="PROSITE" id="PS51123"/>
    </source>
</evidence>
<accession>A0A928V1U4</accession>
<dbReference type="PRINTS" id="PR01023">
    <property type="entry name" value="NAFLGMOTY"/>
</dbReference>
<reference evidence="8" key="1">
    <citation type="submission" date="2018-07" db="EMBL/GenBank/DDBJ databases">
        <title>Genome assembly of strain Ka43.</title>
        <authorList>
            <person name="Kukolya J."/>
            <person name="Nagy I."/>
            <person name="Horvath B."/>
            <person name="Toth A."/>
        </authorList>
    </citation>
    <scope>NUCLEOTIDE SEQUENCE</scope>
    <source>
        <strain evidence="8">KB43</strain>
    </source>
</reference>
<feature type="chain" id="PRO_5037103941" evidence="6">
    <location>
        <begin position="32"/>
        <end position="265"/>
    </location>
</feature>
<dbReference type="Pfam" id="PF14346">
    <property type="entry name" value="DUF4398"/>
    <property type="match status" value="1"/>
</dbReference>
<dbReference type="PROSITE" id="PS51257">
    <property type="entry name" value="PROKAR_LIPOPROTEIN"/>
    <property type="match status" value="1"/>
</dbReference>
<dbReference type="InterPro" id="IPR006664">
    <property type="entry name" value="OMP_bac"/>
</dbReference>
<dbReference type="PROSITE" id="PS51123">
    <property type="entry name" value="OMPA_2"/>
    <property type="match status" value="1"/>
</dbReference>
<dbReference type="PROSITE" id="PS01068">
    <property type="entry name" value="OMPA_1"/>
    <property type="match status" value="1"/>
</dbReference>
<evidence type="ECO:0000256" key="2">
    <source>
        <dbReference type="ARBA" id="ARBA00023136"/>
    </source>
</evidence>
<keyword evidence="2 4" id="KW-0472">Membrane</keyword>
<dbReference type="PANTHER" id="PTHR30329">
    <property type="entry name" value="STATOR ELEMENT OF FLAGELLAR MOTOR COMPLEX"/>
    <property type="match status" value="1"/>
</dbReference>
<comment type="subcellular location">
    <subcellularLocation>
        <location evidence="1">Cell outer membrane</location>
    </subcellularLocation>
</comment>
<comment type="caution">
    <text evidence="8">The sequence shown here is derived from an EMBL/GenBank/DDBJ whole genome shotgun (WGS) entry which is preliminary data.</text>
</comment>
<dbReference type="PRINTS" id="PR01021">
    <property type="entry name" value="OMPADOMAIN"/>
</dbReference>
<keyword evidence="5" id="KW-0175">Coiled coil</keyword>
<evidence type="ECO:0000313" key="8">
    <source>
        <dbReference type="EMBL" id="MBE8715580.1"/>
    </source>
</evidence>
<evidence type="ECO:0000313" key="9">
    <source>
        <dbReference type="Proteomes" id="UP000652567"/>
    </source>
</evidence>
<sequence>MKTLSSFSRIASITVLSVGLLGVTACGTQQAAKDPAVEQARASLTNLQSDSKLATLAPTAIRDAEEAVRAAEGADPRKEPELTAHLAYLAQNRVEIARAQAATRFAEDQVKPLSDQRERVLLESRTREADRAKARASALEQELADLKQKQTDRGTVFTLSDVLFATGKADLRAGSRANIDRLAQRLNQEPERKIIIEGHTDTTGTVAINEALSQRRADAVRQQLISAGVSSDRINAFGKGQDYPVASNNTAEGRQQNRRVEVILQ</sequence>
<keyword evidence="6" id="KW-0732">Signal</keyword>
<dbReference type="RefSeq" id="WP_193906018.1">
    <property type="nucleotide sequence ID" value="NZ_PRDL01000001.1"/>
</dbReference>
<feature type="signal peptide" evidence="6">
    <location>
        <begin position="1"/>
        <end position="31"/>
    </location>
</feature>
<dbReference type="AlphaFoldDB" id="A0A928V1U4"/>
<keyword evidence="9" id="KW-1185">Reference proteome</keyword>
<feature type="domain" description="OmpA-like" evidence="7">
    <location>
        <begin position="151"/>
        <end position="265"/>
    </location>
</feature>
<gene>
    <name evidence="8" type="ORF">C4F51_00065</name>
</gene>
<evidence type="ECO:0000256" key="3">
    <source>
        <dbReference type="ARBA" id="ARBA00023237"/>
    </source>
</evidence>
<keyword evidence="3" id="KW-0998">Cell outer membrane</keyword>
<dbReference type="Proteomes" id="UP000652567">
    <property type="component" value="Unassembled WGS sequence"/>
</dbReference>
<dbReference type="CDD" id="cd07185">
    <property type="entry name" value="OmpA_C-like"/>
    <property type="match status" value="1"/>
</dbReference>
<dbReference type="Gene3D" id="3.30.1330.60">
    <property type="entry name" value="OmpA-like domain"/>
    <property type="match status" value="1"/>
</dbReference>
<evidence type="ECO:0000256" key="4">
    <source>
        <dbReference type="PROSITE-ProRule" id="PRU00473"/>
    </source>
</evidence>
<dbReference type="Pfam" id="PF00691">
    <property type="entry name" value="OmpA"/>
    <property type="match status" value="1"/>
</dbReference>
<dbReference type="InterPro" id="IPR006690">
    <property type="entry name" value="OMPA-like_CS"/>
</dbReference>
<dbReference type="InterPro" id="IPR050330">
    <property type="entry name" value="Bact_OuterMem_StrucFunc"/>
</dbReference>
<dbReference type="InterPro" id="IPR036737">
    <property type="entry name" value="OmpA-like_sf"/>
</dbReference>
<feature type="coiled-coil region" evidence="5">
    <location>
        <begin position="122"/>
        <end position="149"/>
    </location>
</feature>
<dbReference type="InterPro" id="IPR025511">
    <property type="entry name" value="DUF4398"/>
</dbReference>
<organism evidence="8 9">
    <name type="scientific">Cellvibrio polysaccharolyticus</name>
    <dbReference type="NCBI Taxonomy" id="2082724"/>
    <lineage>
        <taxon>Bacteria</taxon>
        <taxon>Pseudomonadati</taxon>
        <taxon>Pseudomonadota</taxon>
        <taxon>Gammaproteobacteria</taxon>
        <taxon>Cellvibrionales</taxon>
        <taxon>Cellvibrionaceae</taxon>
        <taxon>Cellvibrio</taxon>
    </lineage>
</organism>
<name>A0A928V1U4_9GAMM</name>
<dbReference type="SUPFAM" id="SSF103088">
    <property type="entry name" value="OmpA-like"/>
    <property type="match status" value="1"/>
</dbReference>
<protein>
    <submittedName>
        <fullName evidence="8">DUF4398 domain-containing protein</fullName>
    </submittedName>
</protein>